<gene>
    <name evidence="2" type="ordered locus">TP02_0114</name>
</gene>
<evidence type="ECO:0000313" key="2">
    <source>
        <dbReference type="EMBL" id="EAN32400.1"/>
    </source>
</evidence>
<dbReference type="AlphaFoldDB" id="Q4N623"/>
<dbReference type="KEGG" id="tpv:TP02_0114"/>
<keyword evidence="3" id="KW-1185">Reference proteome</keyword>
<feature type="compositionally biased region" description="Acidic residues" evidence="1">
    <location>
        <begin position="34"/>
        <end position="43"/>
    </location>
</feature>
<feature type="region of interest" description="Disordered" evidence="1">
    <location>
        <begin position="21"/>
        <end position="47"/>
    </location>
</feature>
<evidence type="ECO:0000256" key="1">
    <source>
        <dbReference type="SAM" id="MobiDB-lite"/>
    </source>
</evidence>
<sequence length="60" mass="6905">MNKMFRCKACSGTPFAAFFGLDETEEENQKKSDEEVESETDDEALSKSSRWDVAKMMIQF</sequence>
<accession>Q4N623</accession>
<protein>
    <submittedName>
        <fullName evidence="2">Uncharacterized protein</fullName>
    </submittedName>
</protein>
<reference evidence="2 3" key="1">
    <citation type="journal article" date="2005" name="Science">
        <title>Genome sequence of Theileria parva, a bovine pathogen that transforms lymphocytes.</title>
        <authorList>
            <person name="Gardner M.J."/>
            <person name="Bishop R."/>
            <person name="Shah T."/>
            <person name="de Villiers E.P."/>
            <person name="Carlton J.M."/>
            <person name="Hall N."/>
            <person name="Ren Q."/>
            <person name="Paulsen I.T."/>
            <person name="Pain A."/>
            <person name="Berriman M."/>
            <person name="Wilson R.J.M."/>
            <person name="Sato S."/>
            <person name="Ralph S.A."/>
            <person name="Mann D.J."/>
            <person name="Xiong Z."/>
            <person name="Shallom S.J."/>
            <person name="Weidman J."/>
            <person name="Jiang L."/>
            <person name="Lynn J."/>
            <person name="Weaver B."/>
            <person name="Shoaibi A."/>
            <person name="Domingo A.R."/>
            <person name="Wasawo D."/>
            <person name="Crabtree J."/>
            <person name="Wortman J.R."/>
            <person name="Haas B."/>
            <person name="Angiuoli S.V."/>
            <person name="Creasy T.H."/>
            <person name="Lu C."/>
            <person name="Suh B."/>
            <person name="Silva J.C."/>
            <person name="Utterback T.R."/>
            <person name="Feldblyum T.V."/>
            <person name="Pertea M."/>
            <person name="Allen J."/>
            <person name="Nierman W.C."/>
            <person name="Taracha E.L.N."/>
            <person name="Salzberg S.L."/>
            <person name="White O.R."/>
            <person name="Fitzhugh H.A."/>
            <person name="Morzaria S."/>
            <person name="Venter J.C."/>
            <person name="Fraser C.M."/>
            <person name="Nene V."/>
        </authorList>
    </citation>
    <scope>NUCLEOTIDE SEQUENCE [LARGE SCALE GENOMIC DNA]</scope>
    <source>
        <strain evidence="2 3">Muguga</strain>
    </source>
</reference>
<dbReference type="Proteomes" id="UP000001949">
    <property type="component" value="Unassembled WGS sequence"/>
</dbReference>
<proteinExistence type="predicted"/>
<dbReference type="InParanoid" id="Q4N623"/>
<name>Q4N623_THEPA</name>
<dbReference type="EMBL" id="AAGK01000002">
    <property type="protein sequence ID" value="EAN32400.1"/>
    <property type="molecule type" value="Genomic_DNA"/>
</dbReference>
<comment type="caution">
    <text evidence="2">The sequence shown here is derived from an EMBL/GenBank/DDBJ whole genome shotgun (WGS) entry which is preliminary data.</text>
</comment>
<evidence type="ECO:0000313" key="3">
    <source>
        <dbReference type="Proteomes" id="UP000001949"/>
    </source>
</evidence>
<organism evidence="2 3">
    <name type="scientific">Theileria parva</name>
    <name type="common">East coast fever infection agent</name>
    <dbReference type="NCBI Taxonomy" id="5875"/>
    <lineage>
        <taxon>Eukaryota</taxon>
        <taxon>Sar</taxon>
        <taxon>Alveolata</taxon>
        <taxon>Apicomplexa</taxon>
        <taxon>Aconoidasida</taxon>
        <taxon>Piroplasmida</taxon>
        <taxon>Theileriidae</taxon>
        <taxon>Theileria</taxon>
    </lineage>
</organism>